<dbReference type="WBParaSite" id="NBR_0001509501-mRNA-1">
    <property type="protein sequence ID" value="NBR_0001509501-mRNA-1"/>
    <property type="gene ID" value="NBR_0001509501"/>
</dbReference>
<evidence type="ECO:0000256" key="6">
    <source>
        <dbReference type="ARBA" id="ARBA00022989"/>
    </source>
</evidence>
<protein>
    <submittedName>
        <fullName evidence="11">FACT complex subunit</fullName>
    </submittedName>
</protein>
<dbReference type="GO" id="GO:0016757">
    <property type="term" value="F:glycosyltransferase activity"/>
    <property type="evidence" value="ECO:0007669"/>
    <property type="project" value="UniProtKB-KW"/>
</dbReference>
<evidence type="ECO:0000256" key="1">
    <source>
        <dbReference type="ARBA" id="ARBA00004606"/>
    </source>
</evidence>
<evidence type="ECO:0000256" key="5">
    <source>
        <dbReference type="ARBA" id="ARBA00022968"/>
    </source>
</evidence>
<proteinExistence type="predicted"/>
<keyword evidence="4" id="KW-0812">Transmembrane</keyword>
<evidence type="ECO:0000313" key="9">
    <source>
        <dbReference type="EMBL" id="VDL78690.1"/>
    </source>
</evidence>
<keyword evidence="2" id="KW-0328">Glycosyltransferase</keyword>
<dbReference type="InterPro" id="IPR003378">
    <property type="entry name" value="Fringe-like_glycosylTrfase"/>
</dbReference>
<organism evidence="11">
    <name type="scientific">Nippostrongylus brasiliensis</name>
    <name type="common">Rat hookworm</name>
    <dbReference type="NCBI Taxonomy" id="27835"/>
    <lineage>
        <taxon>Eukaryota</taxon>
        <taxon>Metazoa</taxon>
        <taxon>Ecdysozoa</taxon>
        <taxon>Nematoda</taxon>
        <taxon>Chromadorea</taxon>
        <taxon>Rhabditida</taxon>
        <taxon>Rhabditina</taxon>
        <taxon>Rhabditomorpha</taxon>
        <taxon>Strongyloidea</taxon>
        <taxon>Heligmosomidae</taxon>
        <taxon>Nippostrongylus</taxon>
    </lineage>
</organism>
<evidence type="ECO:0000259" key="8">
    <source>
        <dbReference type="Pfam" id="PF02434"/>
    </source>
</evidence>
<keyword evidence="3" id="KW-0808">Transferase</keyword>
<reference evidence="9 10" key="2">
    <citation type="submission" date="2018-11" db="EMBL/GenBank/DDBJ databases">
        <authorList>
            <consortium name="Pathogen Informatics"/>
        </authorList>
    </citation>
    <scope>NUCLEOTIDE SEQUENCE [LARGE SCALE GENOMIC DNA]</scope>
</reference>
<comment type="subcellular location">
    <subcellularLocation>
        <location evidence="1">Membrane</location>
        <topology evidence="1">Single-pass type II membrane protein</topology>
    </subcellularLocation>
</comment>
<evidence type="ECO:0000256" key="4">
    <source>
        <dbReference type="ARBA" id="ARBA00022692"/>
    </source>
</evidence>
<name>A0A0N4YEH4_NIPBR</name>
<evidence type="ECO:0000313" key="11">
    <source>
        <dbReference type="WBParaSite" id="NBR_0001509501-mRNA-1"/>
    </source>
</evidence>
<gene>
    <name evidence="9" type="ORF">NBR_LOCUS15096</name>
</gene>
<dbReference type="Gene3D" id="3.90.550.50">
    <property type="match status" value="1"/>
</dbReference>
<dbReference type="AlphaFoldDB" id="A0A0N4YEH4"/>
<accession>A0A0N4YEH4</accession>
<keyword evidence="5" id="KW-0735">Signal-anchor</keyword>
<dbReference type="Proteomes" id="UP000271162">
    <property type="component" value="Unassembled WGS sequence"/>
</dbReference>
<evidence type="ECO:0000256" key="3">
    <source>
        <dbReference type="ARBA" id="ARBA00022679"/>
    </source>
</evidence>
<sequence length="41" mass="4858">TIDDTNFLVISVKTSGKFHKTRVRDILDTWYEDAKEEVHCF</sequence>
<dbReference type="GO" id="GO:0016020">
    <property type="term" value="C:membrane"/>
    <property type="evidence" value="ECO:0007669"/>
    <property type="project" value="UniProtKB-SubCell"/>
</dbReference>
<evidence type="ECO:0000256" key="7">
    <source>
        <dbReference type="ARBA" id="ARBA00023136"/>
    </source>
</evidence>
<feature type="domain" description="Fringe-like glycosyltransferase" evidence="8">
    <location>
        <begin position="8"/>
        <end position="41"/>
    </location>
</feature>
<dbReference type="EMBL" id="UYSL01021598">
    <property type="protein sequence ID" value="VDL78690.1"/>
    <property type="molecule type" value="Genomic_DNA"/>
</dbReference>
<evidence type="ECO:0000256" key="2">
    <source>
        <dbReference type="ARBA" id="ARBA00022676"/>
    </source>
</evidence>
<keyword evidence="10" id="KW-1185">Reference proteome</keyword>
<evidence type="ECO:0000313" key="10">
    <source>
        <dbReference type="Proteomes" id="UP000271162"/>
    </source>
</evidence>
<keyword evidence="6" id="KW-1133">Transmembrane helix</keyword>
<reference evidence="11" key="1">
    <citation type="submission" date="2017-02" db="UniProtKB">
        <authorList>
            <consortium name="WormBaseParasite"/>
        </authorList>
    </citation>
    <scope>IDENTIFICATION</scope>
</reference>
<dbReference type="Pfam" id="PF02434">
    <property type="entry name" value="Fringe"/>
    <property type="match status" value="1"/>
</dbReference>
<keyword evidence="7" id="KW-0472">Membrane</keyword>